<dbReference type="Pfam" id="PF21530">
    <property type="entry name" value="Pif1_2B_dom"/>
    <property type="match status" value="1"/>
</dbReference>
<dbReference type="GO" id="GO:0000723">
    <property type="term" value="P:telomere maintenance"/>
    <property type="evidence" value="ECO:0007669"/>
    <property type="project" value="InterPro"/>
</dbReference>
<evidence type="ECO:0000313" key="5">
    <source>
        <dbReference type="EMBL" id="KAE9196302.1"/>
    </source>
</evidence>
<dbReference type="GO" id="GO:0016787">
    <property type="term" value="F:hydrolase activity"/>
    <property type="evidence" value="ECO:0007669"/>
    <property type="project" value="UniProtKB-KW"/>
</dbReference>
<keyword evidence="1" id="KW-0067">ATP-binding</keyword>
<dbReference type="Pfam" id="PF05970">
    <property type="entry name" value="PIF1"/>
    <property type="match status" value="1"/>
</dbReference>
<gene>
    <name evidence="5" type="ORF">PF005_g16929</name>
</gene>
<keyword evidence="1" id="KW-0347">Helicase</keyword>
<comment type="cofactor">
    <cofactor evidence="1">
        <name>Mg(2+)</name>
        <dbReference type="ChEBI" id="CHEBI:18420"/>
    </cofactor>
</comment>
<proteinExistence type="inferred from homology"/>
<dbReference type="InterPro" id="IPR025476">
    <property type="entry name" value="Helitron_helicase-like"/>
</dbReference>
<dbReference type="Proteomes" id="UP000433483">
    <property type="component" value="Unassembled WGS sequence"/>
</dbReference>
<reference evidence="5 6" key="1">
    <citation type="submission" date="2018-08" db="EMBL/GenBank/DDBJ databases">
        <title>Genomic investigation of the strawberry pathogen Phytophthora fragariae indicates pathogenicity is determined by transcriptional variation in three key races.</title>
        <authorList>
            <person name="Adams T.M."/>
            <person name="Armitage A.D."/>
            <person name="Sobczyk M.K."/>
            <person name="Bates H.J."/>
            <person name="Dunwell J.M."/>
            <person name="Nellist C.F."/>
            <person name="Harrison R.J."/>
        </authorList>
    </citation>
    <scope>NUCLEOTIDE SEQUENCE [LARGE SCALE GENOMIC DNA]</scope>
    <source>
        <strain evidence="5 6">NOV-27</strain>
    </source>
</reference>
<keyword evidence="1" id="KW-0547">Nucleotide-binding</keyword>
<evidence type="ECO:0000259" key="4">
    <source>
        <dbReference type="Pfam" id="PF21530"/>
    </source>
</evidence>
<dbReference type="Pfam" id="PF14214">
    <property type="entry name" value="Helitron_like_N"/>
    <property type="match status" value="1"/>
</dbReference>
<dbReference type="OrthoDB" id="105821at2759"/>
<feature type="domain" description="DNA helicase Pif1-like 2B" evidence="4">
    <location>
        <begin position="1085"/>
        <end position="1131"/>
    </location>
</feature>
<dbReference type="EMBL" id="QXGB01001136">
    <property type="protein sequence ID" value="KAE9196302.1"/>
    <property type="molecule type" value="Genomic_DNA"/>
</dbReference>
<accession>A0A6A3X4Q9</accession>
<name>A0A6A3X4Q9_9STRA</name>
<evidence type="ECO:0000259" key="3">
    <source>
        <dbReference type="Pfam" id="PF14214"/>
    </source>
</evidence>
<dbReference type="PANTHER" id="PTHR10492:SF57">
    <property type="entry name" value="ATP-DEPENDENT DNA HELICASE"/>
    <property type="match status" value="1"/>
</dbReference>
<dbReference type="CDD" id="cd18809">
    <property type="entry name" value="SF1_C_RecD"/>
    <property type="match status" value="1"/>
</dbReference>
<dbReference type="GO" id="GO:0006310">
    <property type="term" value="P:DNA recombination"/>
    <property type="evidence" value="ECO:0007669"/>
    <property type="project" value="UniProtKB-KW"/>
</dbReference>
<dbReference type="InterPro" id="IPR049163">
    <property type="entry name" value="Pif1-like_2B_dom"/>
</dbReference>
<keyword evidence="6" id="KW-1185">Reference proteome</keyword>
<keyword evidence="1" id="KW-0234">DNA repair</keyword>
<dbReference type="GO" id="GO:0006281">
    <property type="term" value="P:DNA repair"/>
    <property type="evidence" value="ECO:0007669"/>
    <property type="project" value="UniProtKB-KW"/>
</dbReference>
<comment type="caution">
    <text evidence="5">The sequence shown here is derived from an EMBL/GenBank/DDBJ whole genome shotgun (WGS) entry which is preliminary data.</text>
</comment>
<dbReference type="InterPro" id="IPR027417">
    <property type="entry name" value="P-loop_NTPase"/>
</dbReference>
<evidence type="ECO:0000313" key="6">
    <source>
        <dbReference type="Proteomes" id="UP000433483"/>
    </source>
</evidence>
<dbReference type="InterPro" id="IPR010285">
    <property type="entry name" value="DNA_helicase_pif1-like_DEAD"/>
</dbReference>
<comment type="catalytic activity">
    <reaction evidence="1">
        <text>ATP + H2O = ADP + phosphate + H(+)</text>
        <dbReference type="Rhea" id="RHEA:13065"/>
        <dbReference type="ChEBI" id="CHEBI:15377"/>
        <dbReference type="ChEBI" id="CHEBI:15378"/>
        <dbReference type="ChEBI" id="CHEBI:30616"/>
        <dbReference type="ChEBI" id="CHEBI:43474"/>
        <dbReference type="ChEBI" id="CHEBI:456216"/>
        <dbReference type="EC" id="5.6.2.3"/>
    </reaction>
</comment>
<dbReference type="GO" id="GO:0005524">
    <property type="term" value="F:ATP binding"/>
    <property type="evidence" value="ECO:0007669"/>
    <property type="project" value="UniProtKB-KW"/>
</dbReference>
<dbReference type="GO" id="GO:0043139">
    <property type="term" value="F:5'-3' DNA helicase activity"/>
    <property type="evidence" value="ECO:0007669"/>
    <property type="project" value="UniProtKB-EC"/>
</dbReference>
<feature type="domain" description="Helitron helicase-like" evidence="3">
    <location>
        <begin position="186"/>
        <end position="368"/>
    </location>
</feature>
<dbReference type="SUPFAM" id="SSF52540">
    <property type="entry name" value="P-loop containing nucleoside triphosphate hydrolases"/>
    <property type="match status" value="2"/>
</dbReference>
<dbReference type="EC" id="5.6.2.3" evidence="1"/>
<evidence type="ECO:0000259" key="2">
    <source>
        <dbReference type="Pfam" id="PF05970"/>
    </source>
</evidence>
<feature type="domain" description="DNA helicase Pif1-like DEAD-box helicase" evidence="2">
    <location>
        <begin position="779"/>
        <end position="972"/>
    </location>
</feature>
<dbReference type="PANTHER" id="PTHR10492">
    <property type="match status" value="1"/>
</dbReference>
<organism evidence="5 6">
    <name type="scientific">Phytophthora fragariae</name>
    <dbReference type="NCBI Taxonomy" id="53985"/>
    <lineage>
        <taxon>Eukaryota</taxon>
        <taxon>Sar</taxon>
        <taxon>Stramenopiles</taxon>
        <taxon>Oomycota</taxon>
        <taxon>Peronosporomycetes</taxon>
        <taxon>Peronosporales</taxon>
        <taxon>Peronosporaceae</taxon>
        <taxon>Phytophthora</taxon>
    </lineage>
</organism>
<dbReference type="AlphaFoldDB" id="A0A6A3X4Q9"/>
<keyword evidence="1" id="KW-0233">DNA recombination</keyword>
<evidence type="ECO:0000256" key="1">
    <source>
        <dbReference type="RuleBase" id="RU363044"/>
    </source>
</evidence>
<keyword evidence="1" id="KW-0227">DNA damage</keyword>
<protein>
    <recommendedName>
        <fullName evidence="1">ATP-dependent DNA helicase</fullName>
        <ecNumber evidence="1">5.6.2.3</ecNumber>
    </recommendedName>
</protein>
<comment type="similarity">
    <text evidence="1">Belongs to the helicase family.</text>
</comment>
<keyword evidence="1" id="KW-0378">Hydrolase</keyword>
<sequence length="1252" mass="143408">MGHYLGSLLPRIDWFTNEPVPPKFAQIYIVDPEMQQRAERRRGIFADLDSGTLLDIEQMMAEHNPFAQQFLNYAEKLRADRAEGKDVVDLVYRLHEKKSNPRTHNLPTVSEVGATLIEDGNLDKPRDILLWAKDHRLLRLFESNPMYDPLQYPLLLPHGESGWTFTDEYADNTERRSKREMSLREHVAYRLFQKVDDESALHQGGRLFQQYCVDQRAKCEQEQLRWIASHQAELRADQYRGHPDGDQRRPDHFLNQIGKRIVLPSTHSGSPRAMYKSYQDSMAIVREFGKPDVFVTMTCNPTWEEIEEKIPEPNQSAQDRPDIVARVWQQKFAELLKDLDEGVLGRVMARIYVVEFQKRGLPHAHILVILADEDKPRRREIIDKLVSAELPDAELNPQLYETILTSMMHGPCGAANPNSPCMKDGKCTKGYPKPLVEVTQGNVNGFPVYRRRRRPPGVLKFKGREYDNATINQWVVPYNLYLSQKYNCHINVEVCTALTAVKYLYTYVYKGSDKAVITVETVRGESHRAMIEPNEILRYLNARYISPVEACMRLLDFSVQGKTHSIVQLTIHLENEQLVTFRSSDNPDQVLTRGRHTMLTRFFELCASEAPENQEAKTMVYQDIPKKFRWDAKTKRWVRRKRFQAAIGRMVHVSPRDMNKFYMRVLLCHRKGPQSFEQLRTVDGVTYETYRQAALKLGYLDDDAEWVACMTEAAALKKPYELRQLFATIIVYSQVSEVRQLCDQFYDDLSQDYAYTYRALQGQEKEDLIQFKTLKSLYDLLQINGYAVAEKSTLVRHILAKVRLSGKIAIAVASSGIASLLLMGGRTAHSTFRIPLKLNDKSTCAIYKQSNLKTLIQRASLVIWDEAPMTHRHAFEAVDRTLRDIMDNDQEPFGGKVFVLSGDFRQILPVVVRGTPAETIDACLKSSSLWSHFKQVHLTENMRVQSARSESTAAELAVFSEFLLQVGEGRHEVNRSLGKDFVKIPRDMLIDNAEPDHDMDEDEDIQPGAVPRGLRNIIDVMYADINNPDIATDEYFADRTILTTTNVMVQRINEAVSQRLSGDSHEYLSVDSVDDDDEGNFFEPEVLHTVNINGIPPHKLTLKEGAPIMMRRNLNPDLGLCNGTRLRVVKLKPHVIHATIMTGERQGQDVLIPRIVFVSDGDSRDSPFHLRRKQFPVVPAFAMTINKAQGQTVQNLGLYLATPCFSHGQLYVALSRVTSRSKFKALIEYPQLEEDGGVYTDNIVYRQIFGTT</sequence>
<dbReference type="Gene3D" id="3.40.50.300">
    <property type="entry name" value="P-loop containing nucleotide triphosphate hydrolases"/>
    <property type="match status" value="1"/>
</dbReference>